<dbReference type="SUPFAM" id="SSF89372">
    <property type="entry name" value="Fucose-specific lectin"/>
    <property type="match status" value="2"/>
</dbReference>
<evidence type="ECO:0000313" key="4">
    <source>
        <dbReference type="EMBL" id="SFF80472.1"/>
    </source>
</evidence>
<evidence type="ECO:0000313" key="5">
    <source>
        <dbReference type="Proteomes" id="UP000199052"/>
    </source>
</evidence>
<dbReference type="STRING" id="504797.SAMN05421678_102216"/>
<evidence type="ECO:0000259" key="3">
    <source>
        <dbReference type="Pfam" id="PF26607"/>
    </source>
</evidence>
<protein>
    <recommendedName>
        <fullName evidence="3">PLL-like beta propeller domain-containing protein</fullName>
    </recommendedName>
</protein>
<dbReference type="CDD" id="cd22954">
    <property type="entry name" value="PLL_lectin"/>
    <property type="match status" value="1"/>
</dbReference>
<feature type="chain" id="PRO_5011796021" description="PLL-like beta propeller domain-containing protein" evidence="2">
    <location>
        <begin position="40"/>
        <end position="601"/>
    </location>
</feature>
<reference evidence="4 5" key="1">
    <citation type="submission" date="2016-10" db="EMBL/GenBank/DDBJ databases">
        <authorList>
            <person name="de Groot N.N."/>
        </authorList>
    </citation>
    <scope>NUCLEOTIDE SEQUENCE [LARGE SCALE GENOMIC DNA]</scope>
    <source>
        <strain evidence="4 5">CPCC 202808</strain>
    </source>
</reference>
<feature type="signal peptide" evidence="2">
    <location>
        <begin position="1"/>
        <end position="39"/>
    </location>
</feature>
<dbReference type="Proteomes" id="UP000199052">
    <property type="component" value="Unassembled WGS sequence"/>
</dbReference>
<feature type="domain" description="PLL-like beta propeller" evidence="3">
    <location>
        <begin position="66"/>
        <end position="335"/>
    </location>
</feature>
<feature type="region of interest" description="Disordered" evidence="1">
    <location>
        <begin position="56"/>
        <end position="76"/>
    </location>
</feature>
<dbReference type="Gene3D" id="2.120.10.70">
    <property type="entry name" value="Fucose-specific lectin"/>
    <property type="match status" value="1"/>
</dbReference>
<evidence type="ECO:0000256" key="1">
    <source>
        <dbReference type="SAM" id="MobiDB-lite"/>
    </source>
</evidence>
<dbReference type="EMBL" id="FOOI01000002">
    <property type="protein sequence ID" value="SFF80472.1"/>
    <property type="molecule type" value="Genomic_DNA"/>
</dbReference>
<dbReference type="InterPro" id="IPR058502">
    <property type="entry name" value="PLL-like_beta-prop"/>
</dbReference>
<sequence length="601" mass="63737">MVDAVRRNRPRPGSRARVAGAAALLVAGALSLGATGAPAAAAGPAPAVRAPTPAAAIPLPSAERTSPAVTSYGPGRTDLFNTSSGGDLLQQIRYPGGSWTRTLNLGGDLASQPAAVSWAPGRMDVFARGTDNALWHRAYAAGGWQSWERLGGVLTSAPAVASQGPGLLDVFVRNVDNGLSHKAFASGSWSAWERLGGVLSSSPAATSWGPGRLDVFVRNADNTLSQKWFGDGRWRSWVRVGGATTLLNSQPAVASPGVGLLDVVARGSGNSMRLLRWTGSAWTSWASLGGTFSSGPTASDGDAAVRVVGWSSTGFQYESVRSTPAGTWSPWTAVDAYVAFRRLGTWVDTLDYATLEPVSSVADMRARDVRTLYLGTARFNSAQDFFDETRMGQWLDAAHAAGIRVVGWYVPGYGDLERDVRRTVAIGSYVSPAGQRFDAVGVDIERFGSDGEVTHAQFNQRLVTHLQQVRTRTPAVIGAIVPSPFGTDPGNRWEGFPWASIGPNSEAVVPMALWSFRSNFSAAQVYTWVKDQTTRARSLTGRRVHVEGGVIGEGSTPVTADRVQAFVNAVRDGGAVGGSQYDYATMTGHESLWPILDQLNN</sequence>
<evidence type="ECO:0000256" key="2">
    <source>
        <dbReference type="SAM" id="SignalP"/>
    </source>
</evidence>
<dbReference type="Pfam" id="PF26607">
    <property type="entry name" value="DUF8189"/>
    <property type="match status" value="1"/>
</dbReference>
<keyword evidence="2" id="KW-0732">Signal</keyword>
<name>A0A1I2LLS4_9ACTN</name>
<gene>
    <name evidence="4" type="ORF">SAMN05421678_102216</name>
</gene>
<accession>A0A1I2LLS4</accession>
<organism evidence="4 5">
    <name type="scientific">Actinopolymorpha cephalotaxi</name>
    <dbReference type="NCBI Taxonomy" id="504797"/>
    <lineage>
        <taxon>Bacteria</taxon>
        <taxon>Bacillati</taxon>
        <taxon>Actinomycetota</taxon>
        <taxon>Actinomycetes</taxon>
        <taxon>Propionibacteriales</taxon>
        <taxon>Actinopolymorphaceae</taxon>
        <taxon>Actinopolymorpha</taxon>
    </lineage>
</organism>
<proteinExistence type="predicted"/>
<dbReference type="AlphaFoldDB" id="A0A1I2LLS4"/>